<evidence type="ECO:0000256" key="3">
    <source>
        <dbReference type="ARBA" id="ARBA00023110"/>
    </source>
</evidence>
<dbReference type="VEuPathDB" id="CryptoDB:Vbra_1021"/>
<proteinExistence type="predicted"/>
<dbReference type="PANTHER" id="PTHR43811">
    <property type="entry name" value="FKBP-TYPE PEPTIDYL-PROLYL CIS-TRANS ISOMERASE FKPA"/>
    <property type="match status" value="1"/>
</dbReference>
<feature type="chain" id="PRO_5005190323" description="peptidylprolyl isomerase" evidence="6">
    <location>
        <begin position="19"/>
        <end position="788"/>
    </location>
</feature>
<dbReference type="PANTHER" id="PTHR43811:SF19">
    <property type="entry name" value="39 KDA FK506-BINDING NUCLEAR PROTEIN"/>
    <property type="match status" value="1"/>
</dbReference>
<keyword evidence="3" id="KW-0697">Rotamase</keyword>
<keyword evidence="6" id="KW-0732">Signal</keyword>
<comment type="catalytic activity">
    <reaction evidence="1">
        <text>[protein]-peptidylproline (omega=180) = [protein]-peptidylproline (omega=0)</text>
        <dbReference type="Rhea" id="RHEA:16237"/>
        <dbReference type="Rhea" id="RHEA-COMP:10747"/>
        <dbReference type="Rhea" id="RHEA-COMP:10748"/>
        <dbReference type="ChEBI" id="CHEBI:83833"/>
        <dbReference type="ChEBI" id="CHEBI:83834"/>
        <dbReference type="EC" id="5.2.1.8"/>
    </reaction>
</comment>
<evidence type="ECO:0000256" key="4">
    <source>
        <dbReference type="ARBA" id="ARBA00023235"/>
    </source>
</evidence>
<dbReference type="GO" id="GO:0003755">
    <property type="term" value="F:peptidyl-prolyl cis-trans isomerase activity"/>
    <property type="evidence" value="ECO:0007669"/>
    <property type="project" value="UniProtKB-KW"/>
</dbReference>
<feature type="region of interest" description="Disordered" evidence="5">
    <location>
        <begin position="694"/>
        <end position="749"/>
    </location>
</feature>
<protein>
    <recommendedName>
        <fullName evidence="2">peptidylprolyl isomerase</fullName>
        <ecNumber evidence="2">5.2.1.8</ecNumber>
    </recommendedName>
</protein>
<evidence type="ECO:0000256" key="5">
    <source>
        <dbReference type="SAM" id="MobiDB-lite"/>
    </source>
</evidence>
<evidence type="ECO:0000256" key="1">
    <source>
        <dbReference type="ARBA" id="ARBA00000971"/>
    </source>
</evidence>
<dbReference type="EC" id="5.2.1.8" evidence="2"/>
<feature type="compositionally biased region" description="Basic and acidic residues" evidence="5">
    <location>
        <begin position="709"/>
        <end position="722"/>
    </location>
</feature>
<keyword evidence="4" id="KW-0413">Isomerase</keyword>
<dbReference type="SUPFAM" id="SSF54534">
    <property type="entry name" value="FKBP-like"/>
    <property type="match status" value="4"/>
</dbReference>
<dbReference type="AlphaFoldDB" id="A0A0G4GQ40"/>
<evidence type="ECO:0000256" key="6">
    <source>
        <dbReference type="SAM" id="SignalP"/>
    </source>
</evidence>
<dbReference type="InParanoid" id="A0A0G4GQ40"/>
<dbReference type="InterPro" id="IPR046357">
    <property type="entry name" value="PPIase_dom_sf"/>
</dbReference>
<dbReference type="PhylomeDB" id="A0A0G4GQ40"/>
<dbReference type="EMBL" id="CDMY01000748">
    <property type="protein sequence ID" value="CEM32327.1"/>
    <property type="molecule type" value="Genomic_DNA"/>
</dbReference>
<feature type="region of interest" description="Disordered" evidence="5">
    <location>
        <begin position="565"/>
        <end position="588"/>
    </location>
</feature>
<feature type="compositionally biased region" description="Pro residues" evidence="5">
    <location>
        <begin position="263"/>
        <end position="272"/>
    </location>
</feature>
<feature type="signal peptide" evidence="6">
    <location>
        <begin position="1"/>
        <end position="18"/>
    </location>
</feature>
<accession>A0A0G4GQ40</accession>
<sequence length="788" mass="87443">MVVWLFAVLLVPWAAVDGFVRPPLTPLQPQMQPTSRLDGFHRISRLRGRRCVAAMSGEPVGLLDGQFVHGDGKGGYELVVNGQRLAIKPSFHSHIKFCIEPDKSSVGTDKGQENKEGDQLPAPAPTPAARPAADEGTADSKDNDTTDDGFVQHLSGALHKVVRQGSGRVPTANDTVKFDEIGWFDDFHGQEKAFDDRGFEWRVSDLADWWREAILSMREGEVRQIIRPARYSVRYLQLRLIGIINDASAVGTDKGQENKEGDQPPPPSPTPAAGPAADEGAADSSDNTADDGSVQRPSGAPHKVVQQDSGRVPTADQAVSVGVTNGNDATLRRQEVSSPTTASGQGGGDVFAQSSLGVFYQVVRQGSGPKPTRKQRVKIDYIEWTDDFDGQDKRWDRRGWEYPVYAERNECIHEALTDMRVGEVRRIVVPAGLSITGKEGFVEMRLLDIWTPVGFRQMPSGVYFQVVQPGSGPKPTGDQRVKYDFIQWADDFDGDPVHEKRGEVDCPSDCDEWEEEMWTDMRVGEVRRIVTPAGLINKWTEDFIELRLLDILPLRYFFARTPIGPERPPSPPAAAATTASNNDSSHEGFTLYPSGTYHQVVKEGSGPKPTHDQWVKYDVIGWHDDFDLQEKEFEEGRWELRVSECTEWVQEVVTDMRVGEVRRVVVPARLSVTGKERYIEYRLVDIMNSVGPDWRPPPPAAAPTAPKNDSSHEGAADSKGDDTTDDGFVQRPSGALHKVVRQGSGRVPTLHERVRYDEIGWRDGFDGQEKAFDDRGLEWRVSGGPMSE</sequence>
<gene>
    <name evidence="7" type="ORF">Vbra_1021</name>
</gene>
<feature type="compositionally biased region" description="Low complexity" evidence="5">
    <location>
        <begin position="273"/>
        <end position="285"/>
    </location>
</feature>
<organism evidence="7 8">
    <name type="scientific">Vitrella brassicaformis (strain CCMP3155)</name>
    <dbReference type="NCBI Taxonomy" id="1169540"/>
    <lineage>
        <taxon>Eukaryota</taxon>
        <taxon>Sar</taxon>
        <taxon>Alveolata</taxon>
        <taxon>Colpodellida</taxon>
        <taxon>Vitrellaceae</taxon>
        <taxon>Vitrella</taxon>
    </lineage>
</organism>
<dbReference type="Proteomes" id="UP000041254">
    <property type="component" value="Unassembled WGS sequence"/>
</dbReference>
<evidence type="ECO:0000313" key="7">
    <source>
        <dbReference type="EMBL" id="CEM32327.1"/>
    </source>
</evidence>
<evidence type="ECO:0000313" key="8">
    <source>
        <dbReference type="Proteomes" id="UP000041254"/>
    </source>
</evidence>
<evidence type="ECO:0000256" key="2">
    <source>
        <dbReference type="ARBA" id="ARBA00013194"/>
    </source>
</evidence>
<name>A0A0G4GQ40_VITBC</name>
<reference evidence="7 8" key="1">
    <citation type="submission" date="2014-11" db="EMBL/GenBank/DDBJ databases">
        <authorList>
            <person name="Zhu J."/>
            <person name="Qi W."/>
            <person name="Song R."/>
        </authorList>
    </citation>
    <scope>NUCLEOTIDE SEQUENCE [LARGE SCALE GENOMIC DNA]</scope>
</reference>
<keyword evidence="8" id="KW-1185">Reference proteome</keyword>
<feature type="region of interest" description="Disordered" evidence="5">
    <location>
        <begin position="251"/>
        <end position="349"/>
    </location>
</feature>
<feature type="region of interest" description="Disordered" evidence="5">
    <location>
        <begin position="102"/>
        <end position="149"/>
    </location>
</feature>
<dbReference type="Gene3D" id="3.10.50.40">
    <property type="match status" value="3"/>
</dbReference>